<name>A0ABD1IJA3_SALDI</name>
<feature type="compositionally biased region" description="Polar residues" evidence="1">
    <location>
        <begin position="29"/>
        <end position="44"/>
    </location>
</feature>
<feature type="compositionally biased region" description="Basic residues" evidence="1">
    <location>
        <begin position="54"/>
        <end position="64"/>
    </location>
</feature>
<organism evidence="2 3">
    <name type="scientific">Salvia divinorum</name>
    <name type="common">Maria pastora</name>
    <name type="synonym">Diviner's sage</name>
    <dbReference type="NCBI Taxonomy" id="28513"/>
    <lineage>
        <taxon>Eukaryota</taxon>
        <taxon>Viridiplantae</taxon>
        <taxon>Streptophyta</taxon>
        <taxon>Embryophyta</taxon>
        <taxon>Tracheophyta</taxon>
        <taxon>Spermatophyta</taxon>
        <taxon>Magnoliopsida</taxon>
        <taxon>eudicotyledons</taxon>
        <taxon>Gunneridae</taxon>
        <taxon>Pentapetalae</taxon>
        <taxon>asterids</taxon>
        <taxon>lamiids</taxon>
        <taxon>Lamiales</taxon>
        <taxon>Lamiaceae</taxon>
        <taxon>Nepetoideae</taxon>
        <taxon>Mentheae</taxon>
        <taxon>Salviinae</taxon>
        <taxon>Salvia</taxon>
        <taxon>Salvia subgen. Calosphace</taxon>
    </lineage>
</organism>
<accession>A0ABD1IJA3</accession>
<keyword evidence="3" id="KW-1185">Reference proteome</keyword>
<feature type="compositionally biased region" description="Polar residues" evidence="1">
    <location>
        <begin position="65"/>
        <end position="84"/>
    </location>
</feature>
<gene>
    <name evidence="2" type="ORF">AAHA92_00349</name>
</gene>
<feature type="region of interest" description="Disordered" evidence="1">
    <location>
        <begin position="29"/>
        <end position="84"/>
    </location>
</feature>
<evidence type="ECO:0000313" key="2">
    <source>
        <dbReference type="EMBL" id="KAL1568780.1"/>
    </source>
</evidence>
<dbReference type="EMBL" id="JBEAFC010000001">
    <property type="protein sequence ID" value="KAL1568780.1"/>
    <property type="molecule type" value="Genomic_DNA"/>
</dbReference>
<dbReference type="Proteomes" id="UP001567538">
    <property type="component" value="Unassembled WGS sequence"/>
</dbReference>
<reference evidence="2 3" key="1">
    <citation type="submission" date="2024-06" db="EMBL/GenBank/DDBJ databases">
        <title>A chromosome level genome sequence of Diviner's sage (Salvia divinorum).</title>
        <authorList>
            <person name="Ford S.A."/>
            <person name="Ro D.-K."/>
            <person name="Ness R.W."/>
            <person name="Phillips M.A."/>
        </authorList>
    </citation>
    <scope>NUCLEOTIDE SEQUENCE [LARGE SCALE GENOMIC DNA]</scope>
    <source>
        <strain evidence="2">SAF-2024a</strain>
        <tissue evidence="2">Leaf</tissue>
    </source>
</reference>
<evidence type="ECO:0000313" key="3">
    <source>
        <dbReference type="Proteomes" id="UP001567538"/>
    </source>
</evidence>
<sequence length="84" mass="9217">MGAGQKEGIMAEEFNLGEDVGITLISDQQKGLENAGHNSRSCKNNLVLKPTKEKGKRRRPRKVRQAQTQPGEAQSDLATQQSQV</sequence>
<evidence type="ECO:0000256" key="1">
    <source>
        <dbReference type="SAM" id="MobiDB-lite"/>
    </source>
</evidence>
<dbReference type="AlphaFoldDB" id="A0ABD1IJA3"/>
<protein>
    <submittedName>
        <fullName evidence="2">Uncharacterized protein</fullName>
    </submittedName>
</protein>
<proteinExistence type="predicted"/>
<comment type="caution">
    <text evidence="2">The sequence shown here is derived from an EMBL/GenBank/DDBJ whole genome shotgun (WGS) entry which is preliminary data.</text>
</comment>